<organism evidence="2 3">
    <name type="scientific">Trichonephila clavipes</name>
    <name type="common">Golden silk orbweaver</name>
    <name type="synonym">Nephila clavipes</name>
    <dbReference type="NCBI Taxonomy" id="2585209"/>
    <lineage>
        <taxon>Eukaryota</taxon>
        <taxon>Metazoa</taxon>
        <taxon>Ecdysozoa</taxon>
        <taxon>Arthropoda</taxon>
        <taxon>Chelicerata</taxon>
        <taxon>Arachnida</taxon>
        <taxon>Araneae</taxon>
        <taxon>Araneomorphae</taxon>
        <taxon>Entelegynae</taxon>
        <taxon>Araneoidea</taxon>
        <taxon>Nephilidae</taxon>
        <taxon>Trichonephila</taxon>
    </lineage>
</organism>
<evidence type="ECO:0000256" key="1">
    <source>
        <dbReference type="SAM" id="MobiDB-lite"/>
    </source>
</evidence>
<dbReference type="AlphaFoldDB" id="A0A8X6R6S9"/>
<comment type="caution">
    <text evidence="2">The sequence shown here is derived from an EMBL/GenBank/DDBJ whole genome shotgun (WGS) entry which is preliminary data.</text>
</comment>
<dbReference type="EMBL" id="BMAU01021071">
    <property type="protein sequence ID" value="GFX89453.1"/>
    <property type="molecule type" value="Genomic_DNA"/>
</dbReference>
<evidence type="ECO:0000313" key="2">
    <source>
        <dbReference type="EMBL" id="GFX89453.1"/>
    </source>
</evidence>
<sequence length="120" mass="13324">MTDSTVQPAATTTGLRASPSQTNLGDDHIAENSDVFREAIKARNIYAAWARKLTNAKPSDPDVQTYHMEVKKAGETVESLLVKLNVPLFKFPTTEKELDKIVFRVKNKQVVSTSPKNHEA</sequence>
<name>A0A8X6R6S9_TRICX</name>
<reference evidence="2" key="1">
    <citation type="submission" date="2020-08" db="EMBL/GenBank/DDBJ databases">
        <title>Multicomponent nature underlies the extraordinary mechanical properties of spider dragline silk.</title>
        <authorList>
            <person name="Kono N."/>
            <person name="Nakamura H."/>
            <person name="Mori M."/>
            <person name="Yoshida Y."/>
            <person name="Ohtoshi R."/>
            <person name="Malay A.D."/>
            <person name="Moran D.A.P."/>
            <person name="Tomita M."/>
            <person name="Numata K."/>
            <person name="Arakawa K."/>
        </authorList>
    </citation>
    <scope>NUCLEOTIDE SEQUENCE</scope>
</reference>
<accession>A0A8X6R6S9</accession>
<evidence type="ECO:0000313" key="3">
    <source>
        <dbReference type="Proteomes" id="UP000887159"/>
    </source>
</evidence>
<feature type="compositionally biased region" description="Polar residues" evidence="1">
    <location>
        <begin position="1"/>
        <end position="24"/>
    </location>
</feature>
<feature type="region of interest" description="Disordered" evidence="1">
    <location>
        <begin position="1"/>
        <end position="29"/>
    </location>
</feature>
<dbReference type="Proteomes" id="UP000887159">
    <property type="component" value="Unassembled WGS sequence"/>
</dbReference>
<gene>
    <name evidence="2" type="ORF">TNCV_4774841</name>
</gene>
<proteinExistence type="predicted"/>
<keyword evidence="3" id="KW-1185">Reference proteome</keyword>
<protein>
    <submittedName>
        <fullName evidence="2">Uncharacterized protein</fullName>
    </submittedName>
</protein>